<proteinExistence type="inferred from homology"/>
<evidence type="ECO:0000313" key="9">
    <source>
        <dbReference type="Proteomes" id="UP000267223"/>
    </source>
</evidence>
<dbReference type="GO" id="GO:0005886">
    <property type="term" value="C:plasma membrane"/>
    <property type="evidence" value="ECO:0007669"/>
    <property type="project" value="UniProtKB-SubCell"/>
</dbReference>
<dbReference type="Proteomes" id="UP000267223">
    <property type="component" value="Unassembled WGS sequence"/>
</dbReference>
<dbReference type="NCBIfam" id="NF007773">
    <property type="entry name" value="PRK10459.1"/>
    <property type="match status" value="1"/>
</dbReference>
<feature type="transmembrane region" description="Helical" evidence="7">
    <location>
        <begin position="292"/>
        <end position="312"/>
    </location>
</feature>
<sequence length="482" mass="53499">MSLRKQAISGSFWTTVSFGTQSVIQILRLSILTRFLEKSDFGLVAIVTLVLGFTHIFADLGVSVSLYSRQDITKKEYSSLYWVALLLGAGLYLLLCLFAPFIASFYGMRELKLLIPVMSLDLLIVNAGRQFRIFKEKALEFKTLAFIDMIASLLSIIVAVLVAVKGGGIWSIIFSALSASFISSVALIATGWKTHPLLLYINLKQGSSFYKIGIYQTGSQILDYIASQLDILIIGKIMAAADLGVYNLIKQLVLKINGLINPIISKVSIPILSTLNDNYELLKDKYLQIIKLSSFVTLAAYGVTAVLARELITVFYGQSYAASYLLLQILCVWGGLISIMSIASSIIVITGKTEVGFKWTVIRVIANPVFIIVGYRFGLLGIVVGQALYALTFYTVYWKVVIQKVLGNVKYLEYVHASLKSLVSAIVLFILCHVFKQFLGDYKNSIMINIILFGSLFGGSYLIFNNEIYKPFFAIYVKTKAR</sequence>
<feature type="transmembrane region" description="Helical" evidence="7">
    <location>
        <begin position="324"/>
        <end position="349"/>
    </location>
</feature>
<feature type="transmembrane region" description="Helical" evidence="7">
    <location>
        <begin position="414"/>
        <end position="434"/>
    </location>
</feature>
<evidence type="ECO:0000256" key="6">
    <source>
        <dbReference type="ARBA" id="ARBA00023136"/>
    </source>
</evidence>
<evidence type="ECO:0000256" key="2">
    <source>
        <dbReference type="ARBA" id="ARBA00007430"/>
    </source>
</evidence>
<feature type="transmembrane region" description="Helical" evidence="7">
    <location>
        <begin position="143"/>
        <end position="163"/>
    </location>
</feature>
<keyword evidence="9" id="KW-1185">Reference proteome</keyword>
<keyword evidence="3" id="KW-1003">Cell membrane</keyword>
<dbReference type="RefSeq" id="WP_123121205.1">
    <property type="nucleotide sequence ID" value="NZ_RJJR01000011.1"/>
</dbReference>
<keyword evidence="6 7" id="KW-0472">Membrane</keyword>
<feature type="transmembrane region" description="Helical" evidence="7">
    <location>
        <begin position="169"/>
        <end position="192"/>
    </location>
</feature>
<dbReference type="PANTHER" id="PTHR30250:SF10">
    <property type="entry name" value="LIPOPOLYSACCHARIDE BIOSYNTHESIS PROTEIN WZXC"/>
    <property type="match status" value="1"/>
</dbReference>
<accession>A0A3M9NE07</accession>
<feature type="transmembrane region" description="Helical" evidence="7">
    <location>
        <begin position="43"/>
        <end position="68"/>
    </location>
</feature>
<evidence type="ECO:0000313" key="8">
    <source>
        <dbReference type="EMBL" id="RNI35218.1"/>
    </source>
</evidence>
<dbReference type="EMBL" id="RJJR01000011">
    <property type="protein sequence ID" value="RNI35218.1"/>
    <property type="molecule type" value="Genomic_DNA"/>
</dbReference>
<comment type="similarity">
    <text evidence="2">Belongs to the polysaccharide synthase family.</text>
</comment>
<feature type="transmembrane region" description="Helical" evidence="7">
    <location>
        <begin position="446"/>
        <end position="464"/>
    </location>
</feature>
<comment type="caution">
    <text evidence="8">The sequence shown here is derived from an EMBL/GenBank/DDBJ whole genome shotgun (WGS) entry which is preliminary data.</text>
</comment>
<dbReference type="PANTHER" id="PTHR30250">
    <property type="entry name" value="PST FAMILY PREDICTED COLANIC ACID TRANSPORTER"/>
    <property type="match status" value="1"/>
</dbReference>
<comment type="subcellular location">
    <subcellularLocation>
        <location evidence="1">Cell membrane</location>
        <topology evidence="1">Multi-pass membrane protein</topology>
    </subcellularLocation>
</comment>
<protein>
    <submittedName>
        <fullName evidence="8">Colanic acid exporter</fullName>
    </submittedName>
</protein>
<keyword evidence="4 7" id="KW-0812">Transmembrane</keyword>
<keyword evidence="5 7" id="KW-1133">Transmembrane helix</keyword>
<dbReference type="AlphaFoldDB" id="A0A3M9NE07"/>
<name>A0A3M9NE07_9BACT</name>
<evidence type="ECO:0000256" key="7">
    <source>
        <dbReference type="SAM" id="Phobius"/>
    </source>
</evidence>
<feature type="transmembrane region" description="Helical" evidence="7">
    <location>
        <begin position="80"/>
        <end position="107"/>
    </location>
</feature>
<evidence type="ECO:0000256" key="5">
    <source>
        <dbReference type="ARBA" id="ARBA00022989"/>
    </source>
</evidence>
<feature type="transmembrane region" description="Helical" evidence="7">
    <location>
        <begin position="12"/>
        <end position="31"/>
    </location>
</feature>
<gene>
    <name evidence="8" type="ORF">EFY79_13240</name>
</gene>
<dbReference type="CDD" id="cd13127">
    <property type="entry name" value="MATE_tuaB_like"/>
    <property type="match status" value="1"/>
</dbReference>
<evidence type="ECO:0000256" key="1">
    <source>
        <dbReference type="ARBA" id="ARBA00004651"/>
    </source>
</evidence>
<dbReference type="InterPro" id="IPR050833">
    <property type="entry name" value="Poly_Biosynth_Transport"/>
</dbReference>
<dbReference type="OrthoDB" id="9770347at2"/>
<reference evidence="8 9" key="1">
    <citation type="submission" date="2018-11" db="EMBL/GenBank/DDBJ databases">
        <title>Draft genome sequence of Ferruginibacter sp. BO-59.</title>
        <authorList>
            <person name="Im W.T."/>
        </authorList>
    </citation>
    <scope>NUCLEOTIDE SEQUENCE [LARGE SCALE GENOMIC DNA]</scope>
    <source>
        <strain evidence="8 9">BO-59</strain>
    </source>
</reference>
<organism evidence="8 9">
    <name type="scientific">Hanamia caeni</name>
    <dbReference type="NCBI Taxonomy" id="2294116"/>
    <lineage>
        <taxon>Bacteria</taxon>
        <taxon>Pseudomonadati</taxon>
        <taxon>Bacteroidota</taxon>
        <taxon>Chitinophagia</taxon>
        <taxon>Chitinophagales</taxon>
        <taxon>Chitinophagaceae</taxon>
        <taxon>Hanamia</taxon>
    </lineage>
</organism>
<evidence type="ECO:0000256" key="4">
    <source>
        <dbReference type="ARBA" id="ARBA00022692"/>
    </source>
</evidence>
<dbReference type="Pfam" id="PF13440">
    <property type="entry name" value="Polysacc_synt_3"/>
    <property type="match status" value="1"/>
</dbReference>
<feature type="transmembrane region" description="Helical" evidence="7">
    <location>
        <begin position="369"/>
        <end position="394"/>
    </location>
</feature>
<evidence type="ECO:0000256" key="3">
    <source>
        <dbReference type="ARBA" id="ARBA00022475"/>
    </source>
</evidence>